<dbReference type="InterPro" id="IPR036388">
    <property type="entry name" value="WH-like_DNA-bd_sf"/>
</dbReference>
<evidence type="ECO:0000256" key="2">
    <source>
        <dbReference type="ARBA" id="ARBA00023125"/>
    </source>
</evidence>
<dbReference type="CDD" id="cd07377">
    <property type="entry name" value="WHTH_GntR"/>
    <property type="match status" value="1"/>
</dbReference>
<comment type="caution">
    <text evidence="5">The sequence shown here is derived from an EMBL/GenBank/DDBJ whole genome shotgun (WGS) entry which is preliminary data.</text>
</comment>
<dbReference type="PANTHER" id="PTHR43537">
    <property type="entry name" value="TRANSCRIPTIONAL REGULATOR, GNTR FAMILY"/>
    <property type="match status" value="1"/>
</dbReference>
<evidence type="ECO:0000313" key="6">
    <source>
        <dbReference type="Proteomes" id="UP000035720"/>
    </source>
</evidence>
<dbReference type="InterPro" id="IPR036390">
    <property type="entry name" value="WH_DNA-bd_sf"/>
</dbReference>
<dbReference type="InterPro" id="IPR000524">
    <property type="entry name" value="Tscrpt_reg_HTH_GntR"/>
</dbReference>
<organism evidence="5 6">
    <name type="scientific">Nostocoides jenkinsii Ben 74</name>
    <dbReference type="NCBI Taxonomy" id="1193518"/>
    <lineage>
        <taxon>Bacteria</taxon>
        <taxon>Bacillati</taxon>
        <taxon>Actinomycetota</taxon>
        <taxon>Actinomycetes</taxon>
        <taxon>Micrococcales</taxon>
        <taxon>Intrasporangiaceae</taxon>
        <taxon>Nostocoides</taxon>
    </lineage>
</organism>
<dbReference type="AlphaFoldDB" id="A0A077M9F1"/>
<dbReference type="SMART" id="SM00345">
    <property type="entry name" value="HTH_GNTR"/>
    <property type="match status" value="1"/>
</dbReference>
<dbReference type="RefSeq" id="WP_084733528.1">
    <property type="nucleotide sequence ID" value="NZ_HF571038.1"/>
</dbReference>
<name>A0A077M9F1_9MICO</name>
<feature type="domain" description="HTH gntR-type" evidence="4">
    <location>
        <begin position="32"/>
        <end position="102"/>
    </location>
</feature>
<dbReference type="GO" id="GO:0003677">
    <property type="term" value="F:DNA binding"/>
    <property type="evidence" value="ECO:0007669"/>
    <property type="project" value="UniProtKB-KW"/>
</dbReference>
<dbReference type="PROSITE" id="PS50949">
    <property type="entry name" value="HTH_GNTR"/>
    <property type="match status" value="1"/>
</dbReference>
<dbReference type="Gene3D" id="1.20.120.530">
    <property type="entry name" value="GntR ligand-binding domain-like"/>
    <property type="match status" value="1"/>
</dbReference>
<dbReference type="Proteomes" id="UP000035720">
    <property type="component" value="Unassembled WGS sequence"/>
</dbReference>
<accession>A0A077M9F1</accession>
<dbReference type="InterPro" id="IPR008920">
    <property type="entry name" value="TF_FadR/GntR_C"/>
</dbReference>
<evidence type="ECO:0000256" key="1">
    <source>
        <dbReference type="ARBA" id="ARBA00023015"/>
    </source>
</evidence>
<dbReference type="Gene3D" id="1.10.10.10">
    <property type="entry name" value="Winged helix-like DNA-binding domain superfamily/Winged helix DNA-binding domain"/>
    <property type="match status" value="1"/>
</dbReference>
<dbReference type="Pfam" id="PF00392">
    <property type="entry name" value="GntR"/>
    <property type="match status" value="1"/>
</dbReference>
<dbReference type="SUPFAM" id="SSF46785">
    <property type="entry name" value="Winged helix' DNA-binding domain"/>
    <property type="match status" value="1"/>
</dbReference>
<keyword evidence="2" id="KW-0238">DNA-binding</keyword>
<dbReference type="PRINTS" id="PR00035">
    <property type="entry name" value="HTHGNTR"/>
</dbReference>
<evidence type="ECO:0000259" key="4">
    <source>
        <dbReference type="PROSITE" id="PS50949"/>
    </source>
</evidence>
<dbReference type="OrthoDB" id="9784718at2"/>
<evidence type="ECO:0000256" key="3">
    <source>
        <dbReference type="ARBA" id="ARBA00023163"/>
    </source>
</evidence>
<dbReference type="InterPro" id="IPR011711">
    <property type="entry name" value="GntR_C"/>
</dbReference>
<evidence type="ECO:0000313" key="5">
    <source>
        <dbReference type="EMBL" id="CCI51348.1"/>
    </source>
</evidence>
<protein>
    <submittedName>
        <fullName evidence="5">Putative transcriptional regulator</fullName>
    </submittedName>
</protein>
<proteinExistence type="predicted"/>
<dbReference type="EMBL" id="CAJC01000002">
    <property type="protein sequence ID" value="CCI51348.1"/>
    <property type="molecule type" value="Genomic_DNA"/>
</dbReference>
<dbReference type="STRING" id="1193518.BN13_100017"/>
<reference evidence="5 6" key="1">
    <citation type="journal article" date="2013" name="ISME J.">
        <title>A metabolic model for members of the genus Tetrasphaera involved in enhanced biological phosphorus removal.</title>
        <authorList>
            <person name="Kristiansen R."/>
            <person name="Nguyen H.T.T."/>
            <person name="Saunders A.M."/>
            <person name="Nielsen J.L."/>
            <person name="Wimmer R."/>
            <person name="Le V.Q."/>
            <person name="McIlroy S.J."/>
            <person name="Petrovski S."/>
            <person name="Seviour R.J."/>
            <person name="Calteau A."/>
            <person name="Nielsen K.L."/>
            <person name="Nielsen P.H."/>
        </authorList>
    </citation>
    <scope>NUCLEOTIDE SEQUENCE [LARGE SCALE GENOMIC DNA]</scope>
    <source>
        <strain evidence="5 6">Ben 74</strain>
    </source>
</reference>
<keyword evidence="6" id="KW-1185">Reference proteome</keyword>
<dbReference type="SMART" id="SM00895">
    <property type="entry name" value="FCD"/>
    <property type="match status" value="1"/>
</dbReference>
<dbReference type="SUPFAM" id="SSF48008">
    <property type="entry name" value="GntR ligand-binding domain-like"/>
    <property type="match status" value="1"/>
</dbReference>
<dbReference type="Pfam" id="PF07729">
    <property type="entry name" value="FCD"/>
    <property type="match status" value="1"/>
</dbReference>
<sequence>MTAARALPAPPHDPAGPAGLALPDAVLRPVSGNAFEVTIEQLATAIRLGVFTRGEALPPERELAERLGVSRNTLREAIAALREAGFVATRRGRGGGTWVTYAGTEPGAAGTEVADGIDVEDALSFREVVEPGAAELAARRTLTADERAWLAASCRAVREAPDNAAHRVADSRLHLAIAALAGSPMLVDSVTRAQATLHELLSAIPVLRTNIEHSNDQHDAIVEAILGGQPEAARIAMGEHCEATAALLRGLIGPRREKGSR</sequence>
<dbReference type="GO" id="GO:0003700">
    <property type="term" value="F:DNA-binding transcription factor activity"/>
    <property type="evidence" value="ECO:0007669"/>
    <property type="project" value="InterPro"/>
</dbReference>
<gene>
    <name evidence="5" type="ORF">BN13_100017</name>
</gene>
<keyword evidence="3" id="KW-0804">Transcription</keyword>
<keyword evidence="1" id="KW-0805">Transcription regulation</keyword>
<dbReference type="PANTHER" id="PTHR43537:SF24">
    <property type="entry name" value="GLUCONATE OPERON TRANSCRIPTIONAL REPRESSOR"/>
    <property type="match status" value="1"/>
</dbReference>